<keyword evidence="2" id="KW-1185">Reference proteome</keyword>
<dbReference type="AlphaFoldDB" id="A0A0M3K5K1"/>
<accession>A0A0M3K5K1</accession>
<gene>
    <name evidence="1" type="ORF">ASIM_LOCUS15649</name>
</gene>
<evidence type="ECO:0000313" key="3">
    <source>
        <dbReference type="WBParaSite" id="ASIM_0001624201-mRNA-1"/>
    </source>
</evidence>
<dbReference type="Pfam" id="PF15000">
    <property type="entry name" value="TUSC2"/>
    <property type="match status" value="1"/>
</dbReference>
<dbReference type="OrthoDB" id="9025707at2759"/>
<evidence type="ECO:0000313" key="2">
    <source>
        <dbReference type="Proteomes" id="UP000267096"/>
    </source>
</evidence>
<protein>
    <submittedName>
        <fullName evidence="1 3">Uncharacterized protein</fullName>
    </submittedName>
</protein>
<dbReference type="PANTHER" id="PTHR15453:SF8">
    <property type="entry name" value="TUMOR SUPPRESSOR CANDIDATE 2"/>
    <property type="match status" value="1"/>
</dbReference>
<dbReference type="Proteomes" id="UP000267096">
    <property type="component" value="Unassembled WGS sequence"/>
</dbReference>
<dbReference type="GO" id="GO:0051881">
    <property type="term" value="P:regulation of mitochondrial membrane potential"/>
    <property type="evidence" value="ECO:0007669"/>
    <property type="project" value="TreeGrafter"/>
</dbReference>
<reference evidence="3" key="1">
    <citation type="submission" date="2017-02" db="UniProtKB">
        <authorList>
            <consortium name="WormBaseParasite"/>
        </authorList>
    </citation>
    <scope>IDENTIFICATION</scope>
</reference>
<organism evidence="3">
    <name type="scientific">Anisakis simplex</name>
    <name type="common">Herring worm</name>
    <dbReference type="NCBI Taxonomy" id="6269"/>
    <lineage>
        <taxon>Eukaryota</taxon>
        <taxon>Metazoa</taxon>
        <taxon>Ecdysozoa</taxon>
        <taxon>Nematoda</taxon>
        <taxon>Chromadorea</taxon>
        <taxon>Rhabditida</taxon>
        <taxon>Spirurina</taxon>
        <taxon>Ascaridomorpha</taxon>
        <taxon>Ascaridoidea</taxon>
        <taxon>Anisakidae</taxon>
        <taxon>Anisakis</taxon>
        <taxon>Anisakis simplex complex</taxon>
    </lineage>
</organism>
<reference evidence="1 2" key="2">
    <citation type="submission" date="2018-11" db="EMBL/GenBank/DDBJ databases">
        <authorList>
            <consortium name="Pathogen Informatics"/>
        </authorList>
    </citation>
    <scope>NUCLEOTIDE SEQUENCE [LARGE SCALE GENOMIC DNA]</scope>
</reference>
<dbReference type="GO" id="GO:0005739">
    <property type="term" value="C:mitochondrion"/>
    <property type="evidence" value="ECO:0007669"/>
    <property type="project" value="TreeGrafter"/>
</dbReference>
<proteinExistence type="predicted"/>
<evidence type="ECO:0000313" key="1">
    <source>
        <dbReference type="EMBL" id="VDK55719.1"/>
    </source>
</evidence>
<dbReference type="PANTHER" id="PTHR15453">
    <property type="entry name" value="TUMOR SUPPRESSOR CANDIDATE 2"/>
    <property type="match status" value="1"/>
</dbReference>
<sequence length="166" mass="19391">AIRGFHPKKLFKVDRRYSCEVSANIFTCYVSCRRQGSAVMGLSGSKKDEPERIKQQQQQKEAAIGSSSLPLKRRRAPRYPFNCRLNITQRFLPDFFFVNETISSLFVDEDGDSANEFYLESFEKQRNLTTLVRKVDNLRPMGRVKYPIPRLHPDVPFVIWEVNQQE</sequence>
<name>A0A0M3K5K1_ANISI</name>
<dbReference type="EMBL" id="UYRR01032462">
    <property type="protein sequence ID" value="VDK55719.1"/>
    <property type="molecule type" value="Genomic_DNA"/>
</dbReference>
<dbReference type="WBParaSite" id="ASIM_0001624201-mRNA-1">
    <property type="protein sequence ID" value="ASIM_0001624201-mRNA-1"/>
    <property type="gene ID" value="ASIM_0001624201"/>
</dbReference>
<dbReference type="InterPro" id="IPR029393">
    <property type="entry name" value="FUS1"/>
</dbReference>